<sequence>MADKDRTRGDSDRTDASGGDVTAGVTGGKAVDLSSSALEAIADMVVKKLPPSHPLKSTDPLSAGTSTSKGKFTVTHTYALKTHTHMDEGSARSAMWGVPTSV</sequence>
<evidence type="ECO:0000256" key="1">
    <source>
        <dbReference type="SAM" id="MobiDB-lite"/>
    </source>
</evidence>
<evidence type="ECO:0000313" key="2">
    <source>
        <dbReference type="EnsemblMetazoa" id="Aqu2.1.34526_001"/>
    </source>
</evidence>
<reference evidence="2" key="1">
    <citation type="submission" date="2017-05" db="UniProtKB">
        <authorList>
            <consortium name="EnsemblMetazoa"/>
        </authorList>
    </citation>
    <scope>IDENTIFICATION</scope>
</reference>
<feature type="compositionally biased region" description="Basic and acidic residues" evidence="1">
    <location>
        <begin position="1"/>
        <end position="15"/>
    </location>
</feature>
<feature type="region of interest" description="Disordered" evidence="1">
    <location>
        <begin position="1"/>
        <end position="29"/>
    </location>
</feature>
<dbReference type="EnsemblMetazoa" id="Aqu2.1.34526_001">
    <property type="protein sequence ID" value="Aqu2.1.34526_001"/>
    <property type="gene ID" value="Aqu2.1.34526"/>
</dbReference>
<dbReference type="AlphaFoldDB" id="A0A1X7V3I6"/>
<name>A0A1X7V3I6_AMPQE</name>
<dbReference type="InParanoid" id="A0A1X7V3I6"/>
<accession>A0A1X7V3I6</accession>
<organism evidence="2">
    <name type="scientific">Amphimedon queenslandica</name>
    <name type="common">Sponge</name>
    <dbReference type="NCBI Taxonomy" id="400682"/>
    <lineage>
        <taxon>Eukaryota</taxon>
        <taxon>Metazoa</taxon>
        <taxon>Porifera</taxon>
        <taxon>Demospongiae</taxon>
        <taxon>Heteroscleromorpha</taxon>
        <taxon>Haplosclerida</taxon>
        <taxon>Niphatidae</taxon>
        <taxon>Amphimedon</taxon>
    </lineage>
</organism>
<protein>
    <submittedName>
        <fullName evidence="2">Uncharacterized protein</fullName>
    </submittedName>
</protein>
<proteinExistence type="predicted"/>